<evidence type="ECO:0000256" key="3">
    <source>
        <dbReference type="SAM" id="MobiDB-lite"/>
    </source>
</evidence>
<dbReference type="GO" id="GO:0005886">
    <property type="term" value="C:plasma membrane"/>
    <property type="evidence" value="ECO:0007669"/>
    <property type="project" value="TreeGrafter"/>
</dbReference>
<dbReference type="Proteomes" id="UP000054886">
    <property type="component" value="Unassembled WGS sequence"/>
</dbReference>
<feature type="region of interest" description="Disordered" evidence="3">
    <location>
        <begin position="1"/>
        <end position="21"/>
    </location>
</feature>
<accession>A0A0W0DXB2</accession>
<evidence type="ECO:0000313" key="4">
    <source>
        <dbReference type="EMBL" id="KTB03905.1"/>
    </source>
</evidence>
<feature type="compositionally biased region" description="Low complexity" evidence="3">
    <location>
        <begin position="116"/>
        <end position="125"/>
    </location>
</feature>
<proteinExistence type="predicted"/>
<dbReference type="InterPro" id="IPR001452">
    <property type="entry name" value="SH3_domain"/>
</dbReference>
<dbReference type="SMART" id="SM00229">
    <property type="entry name" value="RasGEFN"/>
    <property type="match status" value="1"/>
</dbReference>
<dbReference type="PROSITE" id="PS50009">
    <property type="entry name" value="RASGEF_CAT"/>
    <property type="match status" value="1"/>
</dbReference>
<dbReference type="PANTHER" id="PTHR23113:SF354">
    <property type="entry name" value="BUD SITE SELECTION PROTEIN 5"/>
    <property type="match status" value="1"/>
</dbReference>
<dbReference type="Gene3D" id="1.20.870.10">
    <property type="entry name" value="Son of sevenless (SoS) protein Chain: S domain 1"/>
    <property type="match status" value="1"/>
</dbReference>
<evidence type="ECO:0000313" key="5">
    <source>
        <dbReference type="Proteomes" id="UP000054886"/>
    </source>
</evidence>
<dbReference type="InterPro" id="IPR023578">
    <property type="entry name" value="Ras_GEF_dom_sf"/>
</dbReference>
<keyword evidence="1" id="KW-0728">SH3 domain</keyword>
<evidence type="ECO:0000256" key="2">
    <source>
        <dbReference type="ARBA" id="ARBA00022658"/>
    </source>
</evidence>
<sequence length="1247" mass="142771">MDSPTSQYDNGASPTLPLDTSFQTASFHTATSSPTPSQQLDAQDISKEIEQLRLYQDNKRISFTTPVVNTSPLHLPPDITPRADQVQPENQQGFVSHGLGISLPQPTDNTNIDDTITSIDPDITTKLQPDSPDRTNNSVKSKPDDFSLSHLFIIANHEFDPSSLQNKEDASICLPFKKNDVAFVHVVDESGWGEVTLIKNNERGWVPFNYFQDTVHPTTAAYPAPQYLKSRLPLESLLSACAQFLTQQDGSEKFKHKYFNDIRDGVKTLLELTKCVSRSDELVKSVSLIRRARKALLADWYDLMMKADHYKKTSPSAENITTLIQLTNKVTNKAFTFYNAWSTHLSTDSSKHDSRYHILNNPSDKKEELISQNNSIEASSKSTVSNNHANQPTENQISEKANSTTLLEPPFAIARLTEIHNLIFQYIGLILGRLQMVTNNPAGYETLESVIHQIIIILRELLYISKTCAYIMQQKFQKVDQDPFNEDLDQLLSMVSDMVSTIKVLVTMSLNTSIHKEDTATIEAQQHKLISIVASMTPLINNTVLQCHNYLRLIGDFKLETSRSYMDFQKIRINPQHLINRSQTTSNNDVFKSDFQRKSIDLFANDKERYKRVTRYSTITPLREDFFDDHNLIEGSPEKKSFARDSVFLKYQPTDSEAESSALVTNSSDKLSEEDLIYDSNNELITATCRGLVFKLTDELDHPSSFFVSTFLLNFRSFMKSYELVTELINRFDLADMENKLRDNKPKGKYSTTASKLKNRRRLICSVFNEWMESYWDYNTDFECISTMINFFNEGMADYLPRESKMLIQTAAKLILKFNELKKNRQLTTTYSQLCPINVLKNNGGSMISQISTVTTATNKSILTMDERLIDEYELTHIPHQTEDDLALPLPVLNLGTFSLISKENTEQIHNLVYKYRNYLNEKNYDDFTDKTSDEILKIWFELKNHHFSNSDLSTAAEFSLVILNPLEVAKQLTILESLLFMRLTPFDIVNYKANSTITSSNVAAITSFTNQLSQYVMNGILTPRINDATRTTILKAWLRIALSALYLRNFNSVASIMTAIQNHSITRLTGVWQQLSRKDTLLYEYLSRIIHPNHNFKVYRQKLKKIIDDSSQGSIIPVKSHVPVVPFFNLFLQDITFIHEGNSTFRNPDSFRPNKPINVDKFYRITKIVTTMQFFQVGYNTNSSEDAPKRESFFRLTEEMGLDTKNIASVPLLQELIVYELWKVNNVFSIDSDRAYQLSLQIQPRN</sequence>
<dbReference type="CDD" id="cd06224">
    <property type="entry name" value="REM"/>
    <property type="match status" value="1"/>
</dbReference>
<name>A0A0W0DXB2_CANGB</name>
<protein>
    <submittedName>
        <fullName evidence="4">Bud site selection protein 5</fullName>
    </submittedName>
</protein>
<dbReference type="PhylomeDB" id="A0A0W0DXB2"/>
<organism evidence="4 5">
    <name type="scientific">Candida glabrata</name>
    <name type="common">Yeast</name>
    <name type="synonym">Torulopsis glabrata</name>
    <dbReference type="NCBI Taxonomy" id="5478"/>
    <lineage>
        <taxon>Eukaryota</taxon>
        <taxon>Fungi</taxon>
        <taxon>Dikarya</taxon>
        <taxon>Ascomycota</taxon>
        <taxon>Saccharomycotina</taxon>
        <taxon>Saccharomycetes</taxon>
        <taxon>Saccharomycetales</taxon>
        <taxon>Saccharomycetaceae</taxon>
        <taxon>Nakaseomyces</taxon>
    </lineage>
</organism>
<dbReference type="VEuPathDB" id="FungiDB:GVI51_B01133"/>
<dbReference type="InterPro" id="IPR036964">
    <property type="entry name" value="RASGEF_cat_dom_sf"/>
</dbReference>
<dbReference type="PROSITE" id="PS50002">
    <property type="entry name" value="SH3"/>
    <property type="match status" value="1"/>
</dbReference>
<dbReference type="GO" id="GO:0007265">
    <property type="term" value="P:Ras protein signal transduction"/>
    <property type="evidence" value="ECO:0007669"/>
    <property type="project" value="TreeGrafter"/>
</dbReference>
<dbReference type="SUPFAM" id="SSF48366">
    <property type="entry name" value="Ras GEF"/>
    <property type="match status" value="1"/>
</dbReference>
<dbReference type="EMBL" id="LLZZ01000118">
    <property type="protein sequence ID" value="KTB03905.1"/>
    <property type="molecule type" value="Genomic_DNA"/>
</dbReference>
<dbReference type="Pfam" id="PF00617">
    <property type="entry name" value="RasGEF"/>
    <property type="match status" value="1"/>
</dbReference>
<dbReference type="InterPro" id="IPR000651">
    <property type="entry name" value="Ras-like_Gua-exchang_fac_N"/>
</dbReference>
<dbReference type="OMA" id="LYFRNFN"/>
<dbReference type="AlphaFoldDB" id="A0A0W0DXB2"/>
<dbReference type="VEuPathDB" id="FungiDB:B1J91_B01287g"/>
<dbReference type="VEuPathDB" id="FungiDB:GWK60_B01089"/>
<feature type="region of interest" description="Disordered" evidence="3">
    <location>
        <begin position="346"/>
        <end position="401"/>
    </location>
</feature>
<dbReference type="Gene3D" id="2.30.30.40">
    <property type="entry name" value="SH3 Domains"/>
    <property type="match status" value="1"/>
</dbReference>
<comment type="caution">
    <text evidence="4">The sequence shown here is derived from an EMBL/GenBank/DDBJ whole genome shotgun (WGS) entry which is preliminary data.</text>
</comment>
<evidence type="ECO:0000256" key="1">
    <source>
        <dbReference type="ARBA" id="ARBA00022443"/>
    </source>
</evidence>
<dbReference type="Pfam" id="PF00618">
    <property type="entry name" value="RasGEF_N"/>
    <property type="match status" value="1"/>
</dbReference>
<dbReference type="SUPFAM" id="SSF50044">
    <property type="entry name" value="SH3-domain"/>
    <property type="match status" value="1"/>
</dbReference>
<dbReference type="InterPro" id="IPR036028">
    <property type="entry name" value="SH3-like_dom_sf"/>
</dbReference>
<feature type="region of interest" description="Disordered" evidence="3">
    <location>
        <begin position="116"/>
        <end position="142"/>
    </location>
</feature>
<dbReference type="Gene3D" id="1.10.840.10">
    <property type="entry name" value="Ras guanine-nucleotide exchange factors catalytic domain"/>
    <property type="match status" value="1"/>
</dbReference>
<feature type="compositionally biased region" description="Polar residues" evidence="3">
    <location>
        <begin position="370"/>
        <end position="401"/>
    </location>
</feature>
<dbReference type="SMART" id="SM00326">
    <property type="entry name" value="SH3"/>
    <property type="match status" value="1"/>
</dbReference>
<keyword evidence="2" id="KW-0344">Guanine-nucleotide releasing factor</keyword>
<dbReference type="SMART" id="SM00147">
    <property type="entry name" value="RasGEF"/>
    <property type="match status" value="1"/>
</dbReference>
<dbReference type="GO" id="GO:0005085">
    <property type="term" value="F:guanyl-nucleotide exchange factor activity"/>
    <property type="evidence" value="ECO:0007669"/>
    <property type="project" value="UniProtKB-KW"/>
</dbReference>
<dbReference type="InterPro" id="IPR001895">
    <property type="entry name" value="RASGEF_cat_dom"/>
</dbReference>
<dbReference type="InterPro" id="IPR008937">
    <property type="entry name" value="Ras-like_GEF"/>
</dbReference>
<dbReference type="PANTHER" id="PTHR23113">
    <property type="entry name" value="GUANINE NUCLEOTIDE EXCHANGE FACTOR"/>
    <property type="match status" value="1"/>
</dbReference>
<dbReference type="VEuPathDB" id="FungiDB:CAGL0B01287g"/>
<gene>
    <name evidence="4" type="ORF">AO440_000217</name>
</gene>
<dbReference type="PROSITE" id="PS50212">
    <property type="entry name" value="RASGEF_NTER"/>
    <property type="match status" value="1"/>
</dbReference>
<reference evidence="4 5" key="1">
    <citation type="submission" date="2015-10" db="EMBL/GenBank/DDBJ databases">
        <title>Draft genomes sequences of Candida glabrata isolates 1A, 1B, 2A, 2B, 3A and 3B.</title>
        <authorList>
            <person name="Haavelsrud O.E."/>
            <person name="Gaustad P."/>
        </authorList>
    </citation>
    <scope>NUCLEOTIDE SEQUENCE [LARGE SCALE GENOMIC DNA]</scope>
    <source>
        <strain evidence="4">910700640</strain>
    </source>
</reference>